<evidence type="ECO:0000256" key="6">
    <source>
        <dbReference type="ARBA" id="ARBA00023163"/>
    </source>
</evidence>
<organism evidence="9 10">
    <name type="scientific">Trichomonascus ciferrii</name>
    <dbReference type="NCBI Taxonomy" id="44093"/>
    <lineage>
        <taxon>Eukaryota</taxon>
        <taxon>Fungi</taxon>
        <taxon>Dikarya</taxon>
        <taxon>Ascomycota</taxon>
        <taxon>Saccharomycotina</taxon>
        <taxon>Dipodascomycetes</taxon>
        <taxon>Dipodascales</taxon>
        <taxon>Trichomonascaceae</taxon>
        <taxon>Trichomonascus</taxon>
        <taxon>Trichomonascus ciferrii complex</taxon>
    </lineage>
</organism>
<keyword evidence="5" id="KW-0805">Transcription regulation</keyword>
<keyword evidence="6" id="KW-0804">Transcription</keyword>
<evidence type="ECO:0000313" key="10">
    <source>
        <dbReference type="Proteomes" id="UP000761534"/>
    </source>
</evidence>
<dbReference type="EMBL" id="SWFS01000149">
    <property type="protein sequence ID" value="KAA8915709.1"/>
    <property type="molecule type" value="Genomic_DNA"/>
</dbReference>
<gene>
    <name evidence="9" type="ORF">TRICI_002152</name>
</gene>
<keyword evidence="4" id="KW-0810">Translation regulation</keyword>
<sequence length="445" mass="49845">MVKRPQGLNKSSKSKKKQRVTSELPSGNGGEPEQVTIELDHEVDPDDELGQLNALYDTFVNSPVDNNGFKSPKLLYGVIHECDRLLRNATGALPSRFHNVYALSLLELSKFHVSEGEKRSQQSEQQDEDMPVDTTEAYIEAAIDRADVGLAADEKSPDLLFTRAKAEIALISVKINDVTLTPGVRYMVAVEMIENIQKAIKDYEVAESIILDSPESDANKKKGCLYTKDQLDTIESLLKIAENFNSLEYEREIAPFETNSDPAFEKVDGPLLAEQQRKLAEWSKKRWEQILEKVPEGKGKGKTPEEDGDHSYAVIRRANRGMGEYYLSISAPIISRLEASDDDDGDDDDDDDDDEEVTEEKLNDFQTAKGLLTKAIEYLLKAEHDSEHDAAVYPLIAEAQISLANLLDNDSDEQNVLYNEAVARLKKAQRLGYGDYQEQIAELEL</sequence>
<keyword evidence="10" id="KW-1185">Reference proteome</keyword>
<dbReference type="GO" id="GO:0005634">
    <property type="term" value="C:nucleus"/>
    <property type="evidence" value="ECO:0007669"/>
    <property type="project" value="UniProtKB-SubCell"/>
</dbReference>
<reference evidence="9" key="1">
    <citation type="journal article" date="2019" name="G3 (Bethesda)">
        <title>Genome Assemblies of Two Rare Opportunistic Yeast Pathogens: Diutina rugosa (syn. Candida rugosa) and Trichomonascus ciferrii (syn. Candida ciferrii).</title>
        <authorList>
            <person name="Mixao V."/>
            <person name="Saus E."/>
            <person name="Hansen A.P."/>
            <person name="Lass-Florl C."/>
            <person name="Gabaldon T."/>
        </authorList>
    </citation>
    <scope>NUCLEOTIDE SEQUENCE</scope>
    <source>
        <strain evidence="9">CBS 4856</strain>
    </source>
</reference>
<dbReference type="Pfam" id="PF12753">
    <property type="entry name" value="Nro1"/>
    <property type="match status" value="1"/>
</dbReference>
<feature type="region of interest" description="Disordered" evidence="8">
    <location>
        <begin position="1"/>
        <end position="33"/>
    </location>
</feature>
<dbReference type="PANTHER" id="PTHR28290">
    <property type="entry name" value="ENHANCER OF TRANSLATION TERMINATION 1"/>
    <property type="match status" value="1"/>
</dbReference>
<keyword evidence="7" id="KW-0539">Nucleus</keyword>
<evidence type="ECO:0000256" key="7">
    <source>
        <dbReference type="ARBA" id="ARBA00023242"/>
    </source>
</evidence>
<evidence type="ECO:0000256" key="2">
    <source>
        <dbReference type="ARBA" id="ARBA00007273"/>
    </source>
</evidence>
<evidence type="ECO:0000256" key="1">
    <source>
        <dbReference type="ARBA" id="ARBA00004123"/>
    </source>
</evidence>
<dbReference type="OrthoDB" id="5598057at2759"/>
<evidence type="ECO:0000256" key="4">
    <source>
        <dbReference type="ARBA" id="ARBA00022845"/>
    </source>
</evidence>
<dbReference type="VEuPathDB" id="FungiDB:TRICI_002152"/>
<dbReference type="Proteomes" id="UP000761534">
    <property type="component" value="Unassembled WGS sequence"/>
</dbReference>
<comment type="similarity">
    <text evidence="2">Belongs to the ETT1 family.</text>
</comment>
<evidence type="ECO:0000256" key="5">
    <source>
        <dbReference type="ARBA" id="ARBA00023015"/>
    </source>
</evidence>
<dbReference type="AlphaFoldDB" id="A0A642V7H9"/>
<evidence type="ECO:0000313" key="9">
    <source>
        <dbReference type="EMBL" id="KAA8915709.1"/>
    </source>
</evidence>
<evidence type="ECO:0000256" key="3">
    <source>
        <dbReference type="ARBA" id="ARBA00017359"/>
    </source>
</evidence>
<dbReference type="InterPro" id="IPR024318">
    <property type="entry name" value="Nro1/ETT1"/>
</dbReference>
<dbReference type="GO" id="GO:2000640">
    <property type="term" value="P:positive regulation of SREBP signaling pathway"/>
    <property type="evidence" value="ECO:0007669"/>
    <property type="project" value="TreeGrafter"/>
</dbReference>
<protein>
    <recommendedName>
        <fullName evidence="3">Enhancer of translation termination 1</fullName>
    </recommendedName>
</protein>
<accession>A0A642V7H9</accession>
<evidence type="ECO:0000256" key="8">
    <source>
        <dbReference type="SAM" id="MobiDB-lite"/>
    </source>
</evidence>
<dbReference type="PANTHER" id="PTHR28290:SF1">
    <property type="entry name" value="ENHANCER OF TRANSLATION TERMINATION 1"/>
    <property type="match status" value="1"/>
</dbReference>
<dbReference type="GO" id="GO:0006417">
    <property type="term" value="P:regulation of translation"/>
    <property type="evidence" value="ECO:0007669"/>
    <property type="project" value="UniProtKB-KW"/>
</dbReference>
<proteinExistence type="inferred from homology"/>
<comment type="caution">
    <text evidence="9">The sequence shown here is derived from an EMBL/GenBank/DDBJ whole genome shotgun (WGS) entry which is preliminary data.</text>
</comment>
<comment type="subcellular location">
    <subcellularLocation>
        <location evidence="1">Nucleus</location>
    </subcellularLocation>
</comment>
<name>A0A642V7H9_9ASCO</name>